<evidence type="ECO:0008006" key="4">
    <source>
        <dbReference type="Google" id="ProtNLM"/>
    </source>
</evidence>
<dbReference type="OrthoDB" id="4179303at2759"/>
<feature type="compositionally biased region" description="Acidic residues" evidence="1">
    <location>
        <begin position="412"/>
        <end position="425"/>
    </location>
</feature>
<name>A0A2T7A2I3_TUBBO</name>
<feature type="region of interest" description="Disordered" evidence="1">
    <location>
        <begin position="410"/>
        <end position="440"/>
    </location>
</feature>
<dbReference type="AlphaFoldDB" id="A0A2T7A2I3"/>
<evidence type="ECO:0000256" key="1">
    <source>
        <dbReference type="SAM" id="MobiDB-lite"/>
    </source>
</evidence>
<gene>
    <name evidence="2" type="ORF">B9Z19DRAFT_969865</name>
</gene>
<accession>A0A2T7A2I3</accession>
<dbReference type="EMBL" id="NESQ01000036">
    <property type="protein sequence ID" value="PUU81938.1"/>
    <property type="molecule type" value="Genomic_DNA"/>
</dbReference>
<evidence type="ECO:0000313" key="3">
    <source>
        <dbReference type="Proteomes" id="UP000244722"/>
    </source>
</evidence>
<proteinExistence type="predicted"/>
<keyword evidence="3" id="KW-1185">Reference proteome</keyword>
<evidence type="ECO:0000313" key="2">
    <source>
        <dbReference type="EMBL" id="PUU81938.1"/>
    </source>
</evidence>
<organism evidence="2 3">
    <name type="scientific">Tuber borchii</name>
    <name type="common">White truffle</name>
    <dbReference type="NCBI Taxonomy" id="42251"/>
    <lineage>
        <taxon>Eukaryota</taxon>
        <taxon>Fungi</taxon>
        <taxon>Dikarya</taxon>
        <taxon>Ascomycota</taxon>
        <taxon>Pezizomycotina</taxon>
        <taxon>Pezizomycetes</taxon>
        <taxon>Pezizales</taxon>
        <taxon>Tuberaceae</taxon>
        <taxon>Tuber</taxon>
    </lineage>
</organism>
<dbReference type="STRING" id="42251.A0A2T7A2I3"/>
<comment type="caution">
    <text evidence="2">The sequence shown here is derived from an EMBL/GenBank/DDBJ whole genome shotgun (WGS) entry which is preliminary data.</text>
</comment>
<reference evidence="2 3" key="1">
    <citation type="submission" date="2017-04" db="EMBL/GenBank/DDBJ databases">
        <title>Draft genome sequence of Tuber borchii Vittad., a whitish edible truffle.</title>
        <authorList>
            <consortium name="DOE Joint Genome Institute"/>
            <person name="Murat C."/>
            <person name="Kuo A."/>
            <person name="Barry K.W."/>
            <person name="Clum A."/>
            <person name="Dockter R.B."/>
            <person name="Fauchery L."/>
            <person name="Iotti M."/>
            <person name="Kohler A."/>
            <person name="Labutti K."/>
            <person name="Lindquist E.A."/>
            <person name="Lipzen A."/>
            <person name="Ohm R.A."/>
            <person name="Wang M."/>
            <person name="Grigoriev I.V."/>
            <person name="Zambonelli A."/>
            <person name="Martin F.M."/>
        </authorList>
    </citation>
    <scope>NUCLEOTIDE SEQUENCE [LARGE SCALE GENOMIC DNA]</scope>
    <source>
        <strain evidence="2 3">Tbo3840</strain>
    </source>
</reference>
<dbReference type="Proteomes" id="UP000244722">
    <property type="component" value="Unassembled WGS sequence"/>
</dbReference>
<protein>
    <recommendedName>
        <fullName evidence="4">F-box domain-containing protein</fullName>
    </recommendedName>
</protein>
<sequence length="522" mass="59963">METLPTEVFNEILDQFEPGLHELPRANPWARPRPYKPEHIDSKQHFARLRLVSKRFSELAAPYLFRSIGLRFNMKSFGRLDRLAEQPKLAKHVKKFVYLMPYLYVEGTQDFETFRADRAIRLPNKLRQIMFEDREPFYYPTVYKEQQDVMRGSYDLFVLKKAMKSFTSLQQIQLLSVMVHKDIVLRNLASSFDNWEFIDCRWIPACSHAVETLLLAILHGKPPVNSFSSPTLSPQSLLAISSGVQQSALASFKQLSHLEVTFDERPDRSYLDTATTHLRGHISPISEFFRQFCVCTVNLSTLYLRFTPGLPVRLPLEDVFHNTVWSKLRILGIGSWMLKAEEIIGIAKRHQGTLKGIRLSEVYLADGDRWRDVVIALKTHMKKLDWVSFQDIGYEREYVRKVAYIETYSDTSSEEDEDDSLEMDAESISSSSSHVHPSQAGDDVIYGNVFTSSEDTGILSDTSSLGDSANAGMGSLGEKEECEFEEDLEDYGLTVSQAQRKHWERWIVGRNVNTGEPYTRTL</sequence>